<protein>
    <submittedName>
        <fullName evidence="2">Uncharacterized protein</fullName>
    </submittedName>
</protein>
<feature type="chain" id="PRO_5037801206" evidence="1">
    <location>
        <begin position="45"/>
        <end position="188"/>
    </location>
</feature>
<proteinExistence type="predicted"/>
<dbReference type="EMBL" id="CM027689">
    <property type="protein sequence ID" value="KAG0515375.1"/>
    <property type="molecule type" value="Genomic_DNA"/>
</dbReference>
<gene>
    <name evidence="2" type="ORF">BDA96_10G272800</name>
</gene>
<evidence type="ECO:0000313" key="3">
    <source>
        <dbReference type="Proteomes" id="UP000807115"/>
    </source>
</evidence>
<evidence type="ECO:0000256" key="1">
    <source>
        <dbReference type="SAM" id="SignalP"/>
    </source>
</evidence>
<evidence type="ECO:0000313" key="2">
    <source>
        <dbReference type="EMBL" id="KAG0515375.1"/>
    </source>
</evidence>
<keyword evidence="1" id="KW-0732">Signal</keyword>
<accession>A0A921Q6S5</accession>
<comment type="caution">
    <text evidence="2">The sequence shown here is derived from an EMBL/GenBank/DDBJ whole genome shotgun (WGS) entry which is preliminary data.</text>
</comment>
<dbReference type="Proteomes" id="UP000807115">
    <property type="component" value="Chromosome 10"/>
</dbReference>
<dbReference type="AlphaFoldDB" id="A0A921Q6S5"/>
<reference evidence="2" key="1">
    <citation type="journal article" date="2019" name="BMC Genomics">
        <title>A new reference genome for Sorghum bicolor reveals high levels of sequence similarity between sweet and grain genotypes: implications for the genetics of sugar metabolism.</title>
        <authorList>
            <person name="Cooper E.A."/>
            <person name="Brenton Z.W."/>
            <person name="Flinn B.S."/>
            <person name="Jenkins J."/>
            <person name="Shu S."/>
            <person name="Flowers D."/>
            <person name="Luo F."/>
            <person name="Wang Y."/>
            <person name="Xia P."/>
            <person name="Barry K."/>
            <person name="Daum C."/>
            <person name="Lipzen A."/>
            <person name="Yoshinaga Y."/>
            <person name="Schmutz J."/>
            <person name="Saski C."/>
            <person name="Vermerris W."/>
            <person name="Kresovich S."/>
        </authorList>
    </citation>
    <scope>NUCLEOTIDE SEQUENCE</scope>
</reference>
<sequence>MPLPPSPSLNWSTGWRPAFCARGDGWMLLLLLWQLRLISTPSTACPKALLRLIPVSDSRPIRLGPEEIDRRERAPGAAAGMERMPSPPRARFSFCQPLSRPGPTPPRPAGAVCVLLGATGASGAADATTEAGSKPRAPLARWKLCHAVVARREMHDTHAARGRRLLQAVGGLLPRKRMRSTMERMSQE</sequence>
<name>A0A921Q6S5_SORBI</name>
<organism evidence="2 3">
    <name type="scientific">Sorghum bicolor</name>
    <name type="common">Sorghum</name>
    <name type="synonym">Sorghum vulgare</name>
    <dbReference type="NCBI Taxonomy" id="4558"/>
    <lineage>
        <taxon>Eukaryota</taxon>
        <taxon>Viridiplantae</taxon>
        <taxon>Streptophyta</taxon>
        <taxon>Embryophyta</taxon>
        <taxon>Tracheophyta</taxon>
        <taxon>Spermatophyta</taxon>
        <taxon>Magnoliopsida</taxon>
        <taxon>Liliopsida</taxon>
        <taxon>Poales</taxon>
        <taxon>Poaceae</taxon>
        <taxon>PACMAD clade</taxon>
        <taxon>Panicoideae</taxon>
        <taxon>Andropogonodae</taxon>
        <taxon>Andropogoneae</taxon>
        <taxon>Sorghinae</taxon>
        <taxon>Sorghum</taxon>
    </lineage>
</organism>
<reference evidence="2" key="2">
    <citation type="submission" date="2020-10" db="EMBL/GenBank/DDBJ databases">
        <authorList>
            <person name="Cooper E.A."/>
            <person name="Brenton Z.W."/>
            <person name="Flinn B.S."/>
            <person name="Jenkins J."/>
            <person name="Shu S."/>
            <person name="Flowers D."/>
            <person name="Luo F."/>
            <person name="Wang Y."/>
            <person name="Xia P."/>
            <person name="Barry K."/>
            <person name="Daum C."/>
            <person name="Lipzen A."/>
            <person name="Yoshinaga Y."/>
            <person name="Schmutz J."/>
            <person name="Saski C."/>
            <person name="Vermerris W."/>
            <person name="Kresovich S."/>
        </authorList>
    </citation>
    <scope>NUCLEOTIDE SEQUENCE</scope>
</reference>
<feature type="signal peptide" evidence="1">
    <location>
        <begin position="1"/>
        <end position="44"/>
    </location>
</feature>